<gene>
    <name evidence="2" type="ORF">ACOC_LOCUS1505</name>
</gene>
<keyword evidence="1" id="KW-0175">Coiled coil</keyword>
<reference evidence="4" key="1">
    <citation type="submission" date="2016-04" db="UniProtKB">
        <authorList>
            <consortium name="WormBaseParasite"/>
        </authorList>
    </citation>
    <scope>IDENTIFICATION</scope>
</reference>
<dbReference type="STRING" id="334426.A0A158PE45"/>
<name>A0A158PE45_ANGCS</name>
<dbReference type="EMBL" id="UYYA01000226">
    <property type="protein sequence ID" value="VDM53090.1"/>
    <property type="molecule type" value="Genomic_DNA"/>
</dbReference>
<feature type="coiled-coil region" evidence="1">
    <location>
        <begin position="313"/>
        <end position="340"/>
    </location>
</feature>
<dbReference type="Proteomes" id="UP000267027">
    <property type="component" value="Unassembled WGS sequence"/>
</dbReference>
<dbReference type="WBParaSite" id="ACOC_0000150401-mRNA-1">
    <property type="protein sequence ID" value="ACOC_0000150401-mRNA-1"/>
    <property type="gene ID" value="ACOC_0000150401"/>
</dbReference>
<evidence type="ECO:0000256" key="1">
    <source>
        <dbReference type="SAM" id="Coils"/>
    </source>
</evidence>
<sequence>MRTSVSELRRSLEGKPYLISSFRYKNLVIFCDGSLIFVYGFVNNNGVAEYTKSVKVILSPPIPTDVRISFMSAIHDGSLVVFSSVNSLFIVRVSADLWASKADGHVPLGQYFCGLQVHDSQLTSYGASEITEGIGLPLNEKVLDTILSNKKNLLPIKVASSQHELLKNLFDFFDTANRNQVVIRAALEMSRDRLTALIKFANELADKQNVINHRLLQVFRHTVAVKEKMETIRPSVLKTFVRIDKISTQLTDSQELTADETKLLDVLKEYRSKMFTNAMKTSKLSLEAAQLQREIRGPARAFTASPGAKLFVLQNSEEELSTLKRRLDNISAKLEQYGLRRTVENKENLQS</sequence>
<keyword evidence="3" id="KW-1185">Reference proteome</keyword>
<reference evidence="2 3" key="2">
    <citation type="submission" date="2018-11" db="EMBL/GenBank/DDBJ databases">
        <authorList>
            <consortium name="Pathogen Informatics"/>
        </authorList>
    </citation>
    <scope>NUCLEOTIDE SEQUENCE [LARGE SCALE GENOMIC DNA]</scope>
    <source>
        <strain evidence="2 3">Costa Rica</strain>
    </source>
</reference>
<proteinExistence type="predicted"/>
<protein>
    <submittedName>
        <fullName evidence="4">BBS2_C domain-containing protein</fullName>
    </submittedName>
</protein>
<evidence type="ECO:0000313" key="4">
    <source>
        <dbReference type="WBParaSite" id="ACOC_0000150401-mRNA-1"/>
    </source>
</evidence>
<evidence type="ECO:0000313" key="3">
    <source>
        <dbReference type="Proteomes" id="UP000267027"/>
    </source>
</evidence>
<evidence type="ECO:0000313" key="2">
    <source>
        <dbReference type="EMBL" id="VDM53090.1"/>
    </source>
</evidence>
<dbReference type="OrthoDB" id="5823806at2759"/>
<dbReference type="OMA" id="DVRISFM"/>
<accession>A0A158PE45</accession>
<dbReference type="AlphaFoldDB" id="A0A158PE45"/>
<organism evidence="4">
    <name type="scientific">Angiostrongylus costaricensis</name>
    <name type="common">Nematode worm</name>
    <dbReference type="NCBI Taxonomy" id="334426"/>
    <lineage>
        <taxon>Eukaryota</taxon>
        <taxon>Metazoa</taxon>
        <taxon>Ecdysozoa</taxon>
        <taxon>Nematoda</taxon>
        <taxon>Chromadorea</taxon>
        <taxon>Rhabditida</taxon>
        <taxon>Rhabditina</taxon>
        <taxon>Rhabditomorpha</taxon>
        <taxon>Strongyloidea</taxon>
        <taxon>Metastrongylidae</taxon>
        <taxon>Angiostrongylus</taxon>
    </lineage>
</organism>